<organism evidence="2 3">
    <name type="scientific">Striga hermonthica</name>
    <name type="common">Purple witchweed</name>
    <name type="synonym">Buchnera hermonthica</name>
    <dbReference type="NCBI Taxonomy" id="68872"/>
    <lineage>
        <taxon>Eukaryota</taxon>
        <taxon>Viridiplantae</taxon>
        <taxon>Streptophyta</taxon>
        <taxon>Embryophyta</taxon>
        <taxon>Tracheophyta</taxon>
        <taxon>Spermatophyta</taxon>
        <taxon>Magnoliopsida</taxon>
        <taxon>eudicotyledons</taxon>
        <taxon>Gunneridae</taxon>
        <taxon>Pentapetalae</taxon>
        <taxon>asterids</taxon>
        <taxon>lamiids</taxon>
        <taxon>Lamiales</taxon>
        <taxon>Orobanchaceae</taxon>
        <taxon>Buchnereae</taxon>
        <taxon>Striga</taxon>
    </lineage>
</organism>
<sequence>MAEDHEKLPLLITTHGAHLHRQSLYSLVDRRCKTTEIPIMHCKRILGSSHGWLVLVSLITGNSFLWNPISMREIDLPCLHRPSDYNRCVLTGPPTEPNCHVIFCSTDYEERTVFRVGDGTTVCLPPGEAGGGVVLVALASFRGETYGVVDTDDGEYEFVTVHVVDGGVEFRPLLDEFGQTLEVPISRRMNVKWQESHLIEAPGGRGLLLVMKFFKGSILADSVEFKVFRLEVADGPVECVELNSVDEWTIFINYFGRGFCRISSSERRVTRPNSIYYTDKIGRAVKIYDLGERSTTVLMPFRYAGRCLSVCYWVDIPDIPELEPEPEIEPELEP</sequence>
<reference evidence="2" key="1">
    <citation type="submission" date="2019-12" db="EMBL/GenBank/DDBJ databases">
        <authorList>
            <person name="Scholes J."/>
        </authorList>
    </citation>
    <scope>NUCLEOTIDE SEQUENCE</scope>
</reference>
<name>A0A9N7MNC3_STRHE</name>
<accession>A0A9N7MNC3</accession>
<dbReference type="EMBL" id="CACSLK010004199">
    <property type="protein sequence ID" value="CAA0810002.1"/>
    <property type="molecule type" value="Genomic_DNA"/>
</dbReference>
<evidence type="ECO:0000259" key="1">
    <source>
        <dbReference type="Pfam" id="PF03478"/>
    </source>
</evidence>
<dbReference type="AlphaFoldDB" id="A0A9N7MNC3"/>
<evidence type="ECO:0000313" key="2">
    <source>
        <dbReference type="EMBL" id="CAA0810002.1"/>
    </source>
</evidence>
<dbReference type="OrthoDB" id="817791at2759"/>
<evidence type="ECO:0000313" key="3">
    <source>
        <dbReference type="Proteomes" id="UP001153555"/>
    </source>
</evidence>
<protein>
    <recommendedName>
        <fullName evidence="1">KIB1-4 beta-propeller domain-containing protein</fullName>
    </recommendedName>
</protein>
<feature type="domain" description="KIB1-4 beta-propeller" evidence="1">
    <location>
        <begin position="24"/>
        <end position="289"/>
    </location>
</feature>
<dbReference type="PANTHER" id="PTHR40891">
    <property type="entry name" value="DUF295 DOMAIN-CONTAINING PROTEIN"/>
    <property type="match status" value="1"/>
</dbReference>
<keyword evidence="3" id="KW-1185">Reference proteome</keyword>
<dbReference type="Pfam" id="PF03478">
    <property type="entry name" value="Beta-prop_KIB1-4"/>
    <property type="match status" value="1"/>
</dbReference>
<gene>
    <name evidence="2" type="ORF">SHERM_11911</name>
</gene>
<dbReference type="PANTHER" id="PTHR40891:SF1">
    <property type="entry name" value="DUF295 DOMAIN-CONTAINING PROTEIN"/>
    <property type="match status" value="1"/>
</dbReference>
<dbReference type="InterPro" id="IPR005174">
    <property type="entry name" value="KIB1-4_b-propeller"/>
</dbReference>
<proteinExistence type="predicted"/>
<dbReference type="Proteomes" id="UP001153555">
    <property type="component" value="Unassembled WGS sequence"/>
</dbReference>
<comment type="caution">
    <text evidence="2">The sequence shown here is derived from an EMBL/GenBank/DDBJ whole genome shotgun (WGS) entry which is preliminary data.</text>
</comment>